<gene>
    <name evidence="2" type="ORF">HanXRQr2_Chr09g0390141</name>
</gene>
<evidence type="ECO:0000313" key="2">
    <source>
        <dbReference type="EMBL" id="KAF5791037.1"/>
    </source>
</evidence>
<reference evidence="2" key="2">
    <citation type="submission" date="2020-06" db="EMBL/GenBank/DDBJ databases">
        <title>Helianthus annuus Genome sequencing and assembly Release 2.</title>
        <authorList>
            <person name="Gouzy J."/>
            <person name="Langlade N."/>
            <person name="Munos S."/>
        </authorList>
    </citation>
    <scope>NUCLEOTIDE SEQUENCE</scope>
    <source>
        <tissue evidence="2">Leaves</tissue>
    </source>
</reference>
<dbReference type="Gramene" id="mRNA:HanXRQr2_Chr09g0390141">
    <property type="protein sequence ID" value="CDS:HanXRQr2_Chr09g0390141.1"/>
    <property type="gene ID" value="HanXRQr2_Chr09g0390141"/>
</dbReference>
<dbReference type="AlphaFoldDB" id="A0A9K3I6G7"/>
<proteinExistence type="predicted"/>
<protein>
    <submittedName>
        <fullName evidence="2">Uncharacterized protein</fullName>
    </submittedName>
</protein>
<evidence type="ECO:0000313" key="3">
    <source>
        <dbReference type="Proteomes" id="UP000215914"/>
    </source>
</evidence>
<comment type="caution">
    <text evidence="2">The sequence shown here is derived from an EMBL/GenBank/DDBJ whole genome shotgun (WGS) entry which is preliminary data.</text>
</comment>
<evidence type="ECO:0000256" key="1">
    <source>
        <dbReference type="SAM" id="MobiDB-lite"/>
    </source>
</evidence>
<name>A0A9K3I6G7_HELAN</name>
<accession>A0A9K3I6G7</accession>
<dbReference type="Proteomes" id="UP000215914">
    <property type="component" value="Unassembled WGS sequence"/>
</dbReference>
<sequence length="80" mass="9169">MNFHSFTSYIHLHMYHTDCAPNLKSRLLLSFTFRLPPESKPDSHGVLQLSNSSPKKLSSSWIGSTFPVLKLLFVSWRFAS</sequence>
<dbReference type="EMBL" id="MNCJ02000324">
    <property type="protein sequence ID" value="KAF5791037.1"/>
    <property type="molecule type" value="Genomic_DNA"/>
</dbReference>
<reference evidence="2" key="1">
    <citation type="journal article" date="2017" name="Nature">
        <title>The sunflower genome provides insights into oil metabolism, flowering and Asterid evolution.</title>
        <authorList>
            <person name="Badouin H."/>
            <person name="Gouzy J."/>
            <person name="Grassa C.J."/>
            <person name="Murat F."/>
            <person name="Staton S.E."/>
            <person name="Cottret L."/>
            <person name="Lelandais-Briere C."/>
            <person name="Owens G.L."/>
            <person name="Carrere S."/>
            <person name="Mayjonade B."/>
            <person name="Legrand L."/>
            <person name="Gill N."/>
            <person name="Kane N.C."/>
            <person name="Bowers J.E."/>
            <person name="Hubner S."/>
            <person name="Bellec A."/>
            <person name="Berard A."/>
            <person name="Berges H."/>
            <person name="Blanchet N."/>
            <person name="Boniface M.C."/>
            <person name="Brunel D."/>
            <person name="Catrice O."/>
            <person name="Chaidir N."/>
            <person name="Claudel C."/>
            <person name="Donnadieu C."/>
            <person name="Faraut T."/>
            <person name="Fievet G."/>
            <person name="Helmstetter N."/>
            <person name="King M."/>
            <person name="Knapp S.J."/>
            <person name="Lai Z."/>
            <person name="Le Paslier M.C."/>
            <person name="Lippi Y."/>
            <person name="Lorenzon L."/>
            <person name="Mandel J.R."/>
            <person name="Marage G."/>
            <person name="Marchand G."/>
            <person name="Marquand E."/>
            <person name="Bret-Mestries E."/>
            <person name="Morien E."/>
            <person name="Nambeesan S."/>
            <person name="Nguyen T."/>
            <person name="Pegot-Espagnet P."/>
            <person name="Pouilly N."/>
            <person name="Raftis F."/>
            <person name="Sallet E."/>
            <person name="Schiex T."/>
            <person name="Thomas J."/>
            <person name="Vandecasteele C."/>
            <person name="Vares D."/>
            <person name="Vear F."/>
            <person name="Vautrin S."/>
            <person name="Crespi M."/>
            <person name="Mangin B."/>
            <person name="Burke J.M."/>
            <person name="Salse J."/>
            <person name="Munos S."/>
            <person name="Vincourt P."/>
            <person name="Rieseberg L.H."/>
            <person name="Langlade N.B."/>
        </authorList>
    </citation>
    <scope>NUCLEOTIDE SEQUENCE</scope>
    <source>
        <tissue evidence="2">Leaves</tissue>
    </source>
</reference>
<feature type="region of interest" description="Disordered" evidence="1">
    <location>
        <begin position="38"/>
        <end position="57"/>
    </location>
</feature>
<organism evidence="2 3">
    <name type="scientific">Helianthus annuus</name>
    <name type="common">Common sunflower</name>
    <dbReference type="NCBI Taxonomy" id="4232"/>
    <lineage>
        <taxon>Eukaryota</taxon>
        <taxon>Viridiplantae</taxon>
        <taxon>Streptophyta</taxon>
        <taxon>Embryophyta</taxon>
        <taxon>Tracheophyta</taxon>
        <taxon>Spermatophyta</taxon>
        <taxon>Magnoliopsida</taxon>
        <taxon>eudicotyledons</taxon>
        <taxon>Gunneridae</taxon>
        <taxon>Pentapetalae</taxon>
        <taxon>asterids</taxon>
        <taxon>campanulids</taxon>
        <taxon>Asterales</taxon>
        <taxon>Asteraceae</taxon>
        <taxon>Asteroideae</taxon>
        <taxon>Heliantheae alliance</taxon>
        <taxon>Heliantheae</taxon>
        <taxon>Helianthus</taxon>
    </lineage>
</organism>
<keyword evidence="3" id="KW-1185">Reference proteome</keyword>